<accession>U6BFP7</accession>
<dbReference type="InterPro" id="IPR005877">
    <property type="entry name" value="YSIRK_signal_dom"/>
</dbReference>
<evidence type="ECO:0000256" key="1">
    <source>
        <dbReference type="ARBA" id="ARBA00022729"/>
    </source>
</evidence>
<feature type="compositionally biased region" description="Basic and acidic residues" evidence="2">
    <location>
        <begin position="84"/>
        <end position="96"/>
    </location>
</feature>
<gene>
    <name evidence="5" type="primary">bac</name>
</gene>
<dbReference type="AlphaFoldDB" id="U6BFP7"/>
<dbReference type="NCBIfam" id="TIGR01168">
    <property type="entry name" value="YSIRK_signal"/>
    <property type="match status" value="1"/>
</dbReference>
<evidence type="ECO:0000313" key="5">
    <source>
        <dbReference type="EMBL" id="AHA31748.1"/>
    </source>
</evidence>
<evidence type="ECO:0000256" key="2">
    <source>
        <dbReference type="SAM" id="MobiDB-lite"/>
    </source>
</evidence>
<sequence length="154" mass="17152">MFKSNYERKMRYSIRKFSVGVASVAVASLFMGSVAHASELVKDDSVKTTEVAAKPYPSMAQTDQGNNSSSSELETTKMEIPTTDIKKAVEPVEKTAGETSATDTGKREKQLQQWKNNLKNDVDNTILSHEQKNEFKTKIDETNDSDALLELENQ</sequence>
<proteinExistence type="predicted"/>
<feature type="compositionally biased region" description="Basic and acidic residues" evidence="2">
    <location>
        <begin position="129"/>
        <end position="141"/>
    </location>
</feature>
<evidence type="ECO:0000259" key="4">
    <source>
        <dbReference type="Pfam" id="PF04650"/>
    </source>
</evidence>
<feature type="non-terminal residue" evidence="5">
    <location>
        <position position="154"/>
    </location>
</feature>
<name>U6BFP7_STRAG</name>
<feature type="chain" id="PRO_5004667393" evidence="3">
    <location>
        <begin position="38"/>
        <end position="154"/>
    </location>
</feature>
<organism evidence="5">
    <name type="scientific">Streptococcus agalactiae</name>
    <dbReference type="NCBI Taxonomy" id="1311"/>
    <lineage>
        <taxon>Bacteria</taxon>
        <taxon>Bacillati</taxon>
        <taxon>Bacillota</taxon>
        <taxon>Bacilli</taxon>
        <taxon>Lactobacillales</taxon>
        <taxon>Streptococcaceae</taxon>
        <taxon>Streptococcus</taxon>
    </lineage>
</organism>
<evidence type="ECO:0000256" key="3">
    <source>
        <dbReference type="SAM" id="SignalP"/>
    </source>
</evidence>
<feature type="compositionally biased region" description="Acidic residues" evidence="2">
    <location>
        <begin position="142"/>
        <end position="154"/>
    </location>
</feature>
<feature type="region of interest" description="Disordered" evidence="2">
    <location>
        <begin position="52"/>
        <end position="154"/>
    </location>
</feature>
<reference evidence="5" key="1">
    <citation type="submission" date="2013-07" db="EMBL/GenBank/DDBJ databases">
        <authorList>
            <person name="Pilkington S."/>
        </authorList>
    </citation>
    <scope>NUCLEOTIDE SEQUENCE</scope>
    <source>
        <strain evidence="5">8</strain>
    </source>
</reference>
<protein>
    <submittedName>
        <fullName evidence="5">IgA binding Bac protein</fullName>
    </submittedName>
</protein>
<dbReference type="Pfam" id="PF04650">
    <property type="entry name" value="YSIRK_signal"/>
    <property type="match status" value="1"/>
</dbReference>
<feature type="domain" description="YSIRK Gram-positive signal peptide" evidence="4">
    <location>
        <begin position="7"/>
        <end position="32"/>
    </location>
</feature>
<feature type="compositionally biased region" description="Polar residues" evidence="2">
    <location>
        <begin position="59"/>
        <end position="73"/>
    </location>
</feature>
<reference evidence="5" key="2">
    <citation type="journal article" date="2015" name="PLoS ONE">
        <title>Natural Mutations in Streptococcus agalactiae Resulting in Abrogation of beta Antigen Production.</title>
        <authorList>
            <person name="Vasilyeva A."/>
            <person name="Santos Sanches I."/>
            <person name="Florindo C."/>
            <person name="Dmitriev A."/>
        </authorList>
    </citation>
    <scope>NUCLEOTIDE SEQUENCE</scope>
    <source>
        <strain evidence="5">8</strain>
    </source>
</reference>
<keyword evidence="1 3" id="KW-0732">Signal</keyword>
<dbReference type="EMBL" id="KF444678">
    <property type="protein sequence ID" value="AHA31748.1"/>
    <property type="molecule type" value="Genomic_DNA"/>
</dbReference>
<feature type="signal peptide" evidence="3">
    <location>
        <begin position="1"/>
        <end position="37"/>
    </location>
</feature>
<feature type="compositionally biased region" description="Polar residues" evidence="2">
    <location>
        <begin position="111"/>
        <end position="128"/>
    </location>
</feature>